<dbReference type="OrthoDB" id="5517695at2"/>
<keyword evidence="2" id="KW-1185">Reference proteome</keyword>
<dbReference type="Proteomes" id="UP000317155">
    <property type="component" value="Unassembled WGS sequence"/>
</dbReference>
<proteinExistence type="predicted"/>
<sequence length="148" mass="16842">MNDYRVEKLEVHVTLFLADGVVHEGILFLSPFSPSHSGPQRMVEMFRETDVFFPFKDKSGRFALVNKSSITHVRYPLQDEDTEFGDRNRVRLTFYGGELLEGEITIAMPAGKSRLQDYVNSTPGFFCLYSSDAHYIVNGDLIREISPA</sequence>
<accession>A0A550JFI6</accession>
<gene>
    <name evidence="1" type="ORF">FL622_09275</name>
</gene>
<name>A0A550JFI6_9BACT</name>
<dbReference type="EMBL" id="VJVV01000005">
    <property type="protein sequence ID" value="TRO81976.1"/>
    <property type="molecule type" value="Genomic_DNA"/>
</dbReference>
<comment type="caution">
    <text evidence="1">The sequence shown here is derived from an EMBL/GenBank/DDBJ whole genome shotgun (WGS) entry which is preliminary data.</text>
</comment>
<evidence type="ECO:0000313" key="2">
    <source>
        <dbReference type="Proteomes" id="UP000317155"/>
    </source>
</evidence>
<dbReference type="RefSeq" id="WP_092057804.1">
    <property type="nucleotide sequence ID" value="NZ_FOJJ01000037.1"/>
</dbReference>
<protein>
    <submittedName>
        <fullName evidence="1">Uncharacterized protein</fullName>
    </submittedName>
</protein>
<evidence type="ECO:0000313" key="1">
    <source>
        <dbReference type="EMBL" id="TRO81976.1"/>
    </source>
</evidence>
<reference evidence="1 2" key="1">
    <citation type="submission" date="2019-07" db="EMBL/GenBank/DDBJ databases">
        <title>Insights of Desulfuromonas acetexigens electromicrobiology.</title>
        <authorList>
            <person name="Katuri K."/>
            <person name="Sapireddy V."/>
            <person name="Shaw D.R."/>
            <person name="Saikaly P."/>
        </authorList>
    </citation>
    <scope>NUCLEOTIDE SEQUENCE [LARGE SCALE GENOMIC DNA]</scope>
    <source>
        <strain evidence="1 2">2873</strain>
    </source>
</reference>
<organism evidence="1 2">
    <name type="scientific">Trichloromonas acetexigens</name>
    <dbReference type="NCBI Taxonomy" id="38815"/>
    <lineage>
        <taxon>Bacteria</taxon>
        <taxon>Pseudomonadati</taxon>
        <taxon>Thermodesulfobacteriota</taxon>
        <taxon>Desulfuromonadia</taxon>
        <taxon>Desulfuromonadales</taxon>
        <taxon>Trichloromonadaceae</taxon>
        <taxon>Trichloromonas</taxon>
    </lineage>
</organism>
<dbReference type="AlphaFoldDB" id="A0A550JFI6"/>